<dbReference type="Proteomes" id="UP000515146">
    <property type="component" value="Unplaced"/>
</dbReference>
<dbReference type="GO" id="GO:0005524">
    <property type="term" value="F:ATP binding"/>
    <property type="evidence" value="ECO:0007669"/>
    <property type="project" value="UniProtKB-KW"/>
</dbReference>
<reference evidence="11" key="1">
    <citation type="submission" date="2025-08" db="UniProtKB">
        <authorList>
            <consortium name="RefSeq"/>
        </authorList>
    </citation>
    <scope>IDENTIFICATION</scope>
    <source>
        <strain evidence="11">Airmid</strain>
    </source>
</reference>
<dbReference type="RefSeq" id="XP_027202912.1">
    <property type="nucleotide sequence ID" value="XM_027347111.1"/>
</dbReference>
<evidence type="ECO:0000256" key="1">
    <source>
        <dbReference type="ARBA" id="ARBA00006432"/>
    </source>
</evidence>
<evidence type="ECO:0000256" key="2">
    <source>
        <dbReference type="ARBA" id="ARBA00022598"/>
    </source>
</evidence>
<evidence type="ECO:0000313" key="11">
    <source>
        <dbReference type="RefSeq" id="XP_027202912.1"/>
    </source>
</evidence>
<evidence type="ECO:0000256" key="4">
    <source>
        <dbReference type="ARBA" id="ARBA00022832"/>
    </source>
</evidence>
<keyword evidence="5" id="KW-0067">ATP-binding</keyword>
<comment type="similarity">
    <text evidence="1">Belongs to the ATP-dependent AMP-binding enzyme family.</text>
</comment>
<evidence type="ECO:0000256" key="7">
    <source>
        <dbReference type="ARBA" id="ARBA00036813"/>
    </source>
</evidence>
<dbReference type="GO" id="GO:0005783">
    <property type="term" value="C:endoplasmic reticulum"/>
    <property type="evidence" value="ECO:0007669"/>
    <property type="project" value="TreeGrafter"/>
</dbReference>
<organism evidence="10 11">
    <name type="scientific">Dermatophagoides pteronyssinus</name>
    <name type="common">European house dust mite</name>
    <dbReference type="NCBI Taxonomy" id="6956"/>
    <lineage>
        <taxon>Eukaryota</taxon>
        <taxon>Metazoa</taxon>
        <taxon>Ecdysozoa</taxon>
        <taxon>Arthropoda</taxon>
        <taxon>Chelicerata</taxon>
        <taxon>Arachnida</taxon>
        <taxon>Acari</taxon>
        <taxon>Acariformes</taxon>
        <taxon>Sarcoptiformes</taxon>
        <taxon>Astigmata</taxon>
        <taxon>Psoroptidia</taxon>
        <taxon>Analgoidea</taxon>
        <taxon>Pyroglyphidae</taxon>
        <taxon>Dermatophagoidinae</taxon>
        <taxon>Dermatophagoides</taxon>
    </lineage>
</organism>
<feature type="transmembrane region" description="Helical" evidence="8">
    <location>
        <begin position="6"/>
        <end position="25"/>
    </location>
</feature>
<dbReference type="InterPro" id="IPR000873">
    <property type="entry name" value="AMP-dep_synth/lig_dom"/>
</dbReference>
<evidence type="ECO:0000256" key="8">
    <source>
        <dbReference type="SAM" id="Phobius"/>
    </source>
</evidence>
<keyword evidence="8" id="KW-1133">Transmembrane helix</keyword>
<sequence>MILVIVVKIIIQLYTWITLPIYFLLQQPWKNRYGNDRKRIRTYRKSSTIEMTDIYVRDDNGDYDYPIFEKSTLTEMFDDLIRIYPPDRHCLGYRKILGEQIIDTNSNCKKLEKKYRLSSYKWLTYQDVDQISRNLSQGLLAKGLLKSDRCLIFAETRIEWMICFRALLRLGTPIVTCYANMGHDGVKHGIFETNVQMIITSLNCLPILENVLNSLPSTMKHSVKHIIYMDDYRQPKSLGNFQSEIDISSLSSVGELGKKIREDGKELPYPEPRTDDPLIIMYTSGTTGQPKAALMTQRQIIQSIRALFTIIRNVRDTGAEHTYIAFLPLAHIMELTLEIFLSLFGVRLGYSSPQTLMDRAPGLASGQKSDVCLLKPTIMTTVPLVLERILKQIGEHIQTNSTPLFHQIFDYLIDYKAKWTRRGYQSPLITRFISKKIQEKFGGRLQLILCGGAALDPIVESKIRSALNVKLLAGYGATETTGAIFCQDFFGLDYGFVGAPMGEIYLQLRNWNDGGYTVRDQPNPRGEILVGGDIICIEYFHNSSLTSEAFFTDPKTGIRWFQTGDIGELYPNGFLKIIDRRKDLIKLQNGEYISLGKIEASLKRSRYIENICVYGHIMSDYLVALIVPDRKWLKNLSDDLAKSNNNNIQDLCNDIHIERLIFEDVQQIAKQSGLSRKEIPKRIRLISDVWSVETGILTSAMKMKRNVIEKLYRQQLSDLYSDSNNNLG</sequence>
<evidence type="ECO:0000313" key="10">
    <source>
        <dbReference type="Proteomes" id="UP000515146"/>
    </source>
</evidence>
<protein>
    <recommendedName>
        <fullName evidence="6">long-chain-fatty-acid--CoA ligase</fullName>
        <ecNumber evidence="6">6.2.1.3</ecNumber>
    </recommendedName>
</protein>
<keyword evidence="2" id="KW-0436">Ligase</keyword>
<dbReference type="GO" id="GO:0005886">
    <property type="term" value="C:plasma membrane"/>
    <property type="evidence" value="ECO:0007669"/>
    <property type="project" value="TreeGrafter"/>
</dbReference>
<evidence type="ECO:0000256" key="6">
    <source>
        <dbReference type="ARBA" id="ARBA00026121"/>
    </source>
</evidence>
<keyword evidence="3" id="KW-0547">Nucleotide-binding</keyword>
<dbReference type="Pfam" id="PF00501">
    <property type="entry name" value="AMP-binding"/>
    <property type="match status" value="1"/>
</dbReference>
<evidence type="ECO:0000256" key="3">
    <source>
        <dbReference type="ARBA" id="ARBA00022741"/>
    </source>
</evidence>
<dbReference type="PANTHER" id="PTHR43272:SF83">
    <property type="entry name" value="ACYL-COA SYNTHETASE LONG-CHAIN, ISOFORM J"/>
    <property type="match status" value="1"/>
</dbReference>
<dbReference type="InterPro" id="IPR042099">
    <property type="entry name" value="ANL_N_sf"/>
</dbReference>
<keyword evidence="8" id="KW-0812">Transmembrane</keyword>
<proteinExistence type="inferred from homology"/>
<keyword evidence="10" id="KW-1185">Reference proteome</keyword>
<gene>
    <name evidence="11" type="primary">LOC113796824</name>
</gene>
<accession>A0A6P6YC39</accession>
<feature type="domain" description="AMP-dependent synthetase/ligase" evidence="9">
    <location>
        <begin position="117"/>
        <end position="539"/>
    </location>
</feature>
<dbReference type="OrthoDB" id="1700726at2759"/>
<dbReference type="KEGG" id="dpte:113796824"/>
<dbReference type="PANTHER" id="PTHR43272">
    <property type="entry name" value="LONG-CHAIN-FATTY-ACID--COA LIGASE"/>
    <property type="match status" value="1"/>
</dbReference>
<comment type="catalytic activity">
    <reaction evidence="7">
        <text>a long-chain fatty acid + ATP + CoA = a long-chain fatty acyl-CoA + AMP + diphosphate</text>
        <dbReference type="Rhea" id="RHEA:15421"/>
        <dbReference type="ChEBI" id="CHEBI:30616"/>
        <dbReference type="ChEBI" id="CHEBI:33019"/>
        <dbReference type="ChEBI" id="CHEBI:57287"/>
        <dbReference type="ChEBI" id="CHEBI:57560"/>
        <dbReference type="ChEBI" id="CHEBI:83139"/>
        <dbReference type="ChEBI" id="CHEBI:456215"/>
        <dbReference type="EC" id="6.2.1.3"/>
    </reaction>
</comment>
<dbReference type="AlphaFoldDB" id="A0A6P6YC39"/>
<name>A0A6P6YC39_DERPT</name>
<dbReference type="SUPFAM" id="SSF56801">
    <property type="entry name" value="Acetyl-CoA synthetase-like"/>
    <property type="match status" value="1"/>
</dbReference>
<evidence type="ECO:0000259" key="9">
    <source>
        <dbReference type="Pfam" id="PF00501"/>
    </source>
</evidence>
<dbReference type="InterPro" id="IPR020845">
    <property type="entry name" value="AMP-binding_CS"/>
</dbReference>
<dbReference type="GO" id="GO:0030182">
    <property type="term" value="P:neuron differentiation"/>
    <property type="evidence" value="ECO:0007669"/>
    <property type="project" value="TreeGrafter"/>
</dbReference>
<dbReference type="GO" id="GO:0005811">
    <property type="term" value="C:lipid droplet"/>
    <property type="evidence" value="ECO:0007669"/>
    <property type="project" value="TreeGrafter"/>
</dbReference>
<keyword evidence="4" id="KW-0443">Lipid metabolism</keyword>
<dbReference type="GO" id="GO:0090433">
    <property type="term" value="F:palmitoyl-CoA ligase activity"/>
    <property type="evidence" value="ECO:0007669"/>
    <property type="project" value="TreeGrafter"/>
</dbReference>
<dbReference type="GO" id="GO:0035336">
    <property type="term" value="P:long-chain fatty-acyl-CoA metabolic process"/>
    <property type="evidence" value="ECO:0007669"/>
    <property type="project" value="TreeGrafter"/>
</dbReference>
<dbReference type="PROSITE" id="PS00455">
    <property type="entry name" value="AMP_BINDING"/>
    <property type="match status" value="1"/>
</dbReference>
<evidence type="ECO:0000256" key="5">
    <source>
        <dbReference type="ARBA" id="ARBA00022840"/>
    </source>
</evidence>
<dbReference type="EC" id="6.2.1.3" evidence="6"/>
<keyword evidence="8" id="KW-0472">Membrane</keyword>
<keyword evidence="4" id="KW-0276">Fatty acid metabolism</keyword>
<dbReference type="InParanoid" id="A0A6P6YC39"/>
<dbReference type="Gene3D" id="3.40.50.12780">
    <property type="entry name" value="N-terminal domain of ligase-like"/>
    <property type="match status" value="1"/>
</dbReference>